<evidence type="ECO:0000313" key="2">
    <source>
        <dbReference type="Proteomes" id="UP000233837"/>
    </source>
</evidence>
<reference evidence="1 2" key="2">
    <citation type="journal article" date="2017" name="Nature">
        <title>The Apostasia genome and the evolution of orchids.</title>
        <authorList>
            <person name="Zhang G.Q."/>
            <person name="Liu K.W."/>
            <person name="Li Z."/>
            <person name="Lohaus R."/>
            <person name="Hsiao Y.Y."/>
            <person name="Niu S.C."/>
            <person name="Wang J.Y."/>
            <person name="Lin Y.C."/>
            <person name="Xu Q."/>
            <person name="Chen L.J."/>
            <person name="Yoshida K."/>
            <person name="Fujiwara S."/>
            <person name="Wang Z.W."/>
            <person name="Zhang Y.Q."/>
            <person name="Mitsuda N."/>
            <person name="Wang M."/>
            <person name="Liu G.H."/>
            <person name="Pecoraro L."/>
            <person name="Huang H.X."/>
            <person name="Xiao X.J."/>
            <person name="Lin M."/>
            <person name="Wu X.Y."/>
            <person name="Wu W.L."/>
            <person name="Chen Y.Y."/>
            <person name="Chang S.B."/>
            <person name="Sakamoto S."/>
            <person name="Ohme-Takagi M."/>
            <person name="Yagi M."/>
            <person name="Zeng S.J."/>
            <person name="Shen C.Y."/>
            <person name="Yeh C.M."/>
            <person name="Luo Y.B."/>
            <person name="Tsai W.C."/>
            <person name="Van de Peer Y."/>
            <person name="Liu Z.J."/>
        </authorList>
    </citation>
    <scope>NUCLEOTIDE SEQUENCE [LARGE SCALE GENOMIC DNA]</scope>
    <source>
        <tissue evidence="1">The whole plant</tissue>
    </source>
</reference>
<dbReference type="GO" id="GO:0032451">
    <property type="term" value="F:demethylase activity"/>
    <property type="evidence" value="ECO:0007669"/>
    <property type="project" value="InterPro"/>
</dbReference>
<protein>
    <submittedName>
        <fullName evidence="1">Uncharacterized protein</fullName>
    </submittedName>
</protein>
<sequence>MNSPERYDHISWIGSSKKQEIEKNKKKNTQEFVVEEKLQSNMKNTKFYIDERNKRVLTSFCIKKDYVCLERINRRFVNILDGLELHVGIFNSME</sequence>
<dbReference type="InterPro" id="IPR044842">
    <property type="entry name" value="ALKBH9B/ALKBH10B-like"/>
</dbReference>
<gene>
    <name evidence="1" type="ORF">MA16_Dca010428</name>
</gene>
<reference evidence="1 2" key="1">
    <citation type="journal article" date="2016" name="Sci. Rep.">
        <title>The Dendrobium catenatum Lindl. genome sequence provides insights into polysaccharide synthase, floral development and adaptive evolution.</title>
        <authorList>
            <person name="Zhang G.Q."/>
            <person name="Xu Q."/>
            <person name="Bian C."/>
            <person name="Tsai W.C."/>
            <person name="Yeh C.M."/>
            <person name="Liu K.W."/>
            <person name="Yoshida K."/>
            <person name="Zhang L.S."/>
            <person name="Chang S.B."/>
            <person name="Chen F."/>
            <person name="Shi Y."/>
            <person name="Su Y.Y."/>
            <person name="Zhang Y.Q."/>
            <person name="Chen L.J."/>
            <person name="Yin Y."/>
            <person name="Lin M."/>
            <person name="Huang H."/>
            <person name="Deng H."/>
            <person name="Wang Z.W."/>
            <person name="Zhu S.L."/>
            <person name="Zhao X."/>
            <person name="Deng C."/>
            <person name="Niu S.C."/>
            <person name="Huang J."/>
            <person name="Wang M."/>
            <person name="Liu G.H."/>
            <person name="Yang H.J."/>
            <person name="Xiao X.J."/>
            <person name="Hsiao Y.Y."/>
            <person name="Wu W.L."/>
            <person name="Chen Y.Y."/>
            <person name="Mitsuda N."/>
            <person name="Ohme-Takagi M."/>
            <person name="Luo Y.B."/>
            <person name="Van de Peer Y."/>
            <person name="Liu Z.J."/>
        </authorList>
    </citation>
    <scope>NUCLEOTIDE SEQUENCE [LARGE SCALE GENOMIC DNA]</scope>
    <source>
        <tissue evidence="1">The whole plant</tissue>
    </source>
</reference>
<organism evidence="1 2">
    <name type="scientific">Dendrobium catenatum</name>
    <dbReference type="NCBI Taxonomy" id="906689"/>
    <lineage>
        <taxon>Eukaryota</taxon>
        <taxon>Viridiplantae</taxon>
        <taxon>Streptophyta</taxon>
        <taxon>Embryophyta</taxon>
        <taxon>Tracheophyta</taxon>
        <taxon>Spermatophyta</taxon>
        <taxon>Magnoliopsida</taxon>
        <taxon>Liliopsida</taxon>
        <taxon>Asparagales</taxon>
        <taxon>Orchidaceae</taxon>
        <taxon>Epidendroideae</taxon>
        <taxon>Malaxideae</taxon>
        <taxon>Dendrobiinae</taxon>
        <taxon>Dendrobium</taxon>
    </lineage>
</organism>
<dbReference type="EMBL" id="KZ501978">
    <property type="protein sequence ID" value="PKU85269.1"/>
    <property type="molecule type" value="Genomic_DNA"/>
</dbReference>
<proteinExistence type="predicted"/>
<dbReference type="STRING" id="906689.A0A2I0XBI1"/>
<dbReference type="PANTHER" id="PTHR31447:SF23">
    <property type="entry name" value="2-OXOGLUTARATE AND FE(II)-DEPENDENT OXYGENASE SUPERFAMILY PROTEIN"/>
    <property type="match status" value="1"/>
</dbReference>
<dbReference type="PANTHER" id="PTHR31447">
    <property type="entry name" value="HYDROXYPROLINE-RICH GLYCOPROTEIN FAMILY PROTEIN-RELATED"/>
    <property type="match status" value="1"/>
</dbReference>
<dbReference type="GO" id="GO:0003729">
    <property type="term" value="F:mRNA binding"/>
    <property type="evidence" value="ECO:0007669"/>
    <property type="project" value="InterPro"/>
</dbReference>
<dbReference type="AlphaFoldDB" id="A0A2I0XBI1"/>
<name>A0A2I0XBI1_9ASPA</name>
<evidence type="ECO:0000313" key="1">
    <source>
        <dbReference type="EMBL" id="PKU85269.1"/>
    </source>
</evidence>
<dbReference type="Proteomes" id="UP000233837">
    <property type="component" value="Unassembled WGS sequence"/>
</dbReference>
<keyword evidence="2" id="KW-1185">Reference proteome</keyword>
<accession>A0A2I0XBI1</accession>
<dbReference type="GO" id="GO:0006402">
    <property type="term" value="P:mRNA catabolic process"/>
    <property type="evidence" value="ECO:0007669"/>
    <property type="project" value="InterPro"/>
</dbReference>